<dbReference type="AlphaFoldDB" id="A0A8B6C6G9"/>
<dbReference type="SUPFAM" id="SSF48403">
    <property type="entry name" value="Ankyrin repeat"/>
    <property type="match status" value="1"/>
</dbReference>
<feature type="repeat" description="ANK" evidence="3">
    <location>
        <begin position="35"/>
        <end position="75"/>
    </location>
</feature>
<dbReference type="Proteomes" id="UP000596742">
    <property type="component" value="Unassembled WGS sequence"/>
</dbReference>
<dbReference type="InterPro" id="IPR002110">
    <property type="entry name" value="Ankyrin_rpt"/>
</dbReference>
<dbReference type="PROSITE" id="PS50088">
    <property type="entry name" value="ANK_REPEAT"/>
    <property type="match status" value="2"/>
</dbReference>
<keyword evidence="1" id="KW-0677">Repeat</keyword>
<protein>
    <submittedName>
        <fullName evidence="4">Uncharacterized protein</fullName>
    </submittedName>
</protein>
<dbReference type="PANTHER" id="PTHR24166:SF48">
    <property type="entry name" value="PROTEIN VAPYRIN"/>
    <property type="match status" value="1"/>
</dbReference>
<dbReference type="PANTHER" id="PTHR24166">
    <property type="entry name" value="ROLLING PEBBLES, ISOFORM B"/>
    <property type="match status" value="1"/>
</dbReference>
<name>A0A8B6C6G9_MYTGA</name>
<evidence type="ECO:0000256" key="3">
    <source>
        <dbReference type="PROSITE-ProRule" id="PRU00023"/>
    </source>
</evidence>
<feature type="non-terminal residue" evidence="4">
    <location>
        <position position="1"/>
    </location>
</feature>
<organism evidence="4 5">
    <name type="scientific">Mytilus galloprovincialis</name>
    <name type="common">Mediterranean mussel</name>
    <dbReference type="NCBI Taxonomy" id="29158"/>
    <lineage>
        <taxon>Eukaryota</taxon>
        <taxon>Metazoa</taxon>
        <taxon>Spiralia</taxon>
        <taxon>Lophotrochozoa</taxon>
        <taxon>Mollusca</taxon>
        <taxon>Bivalvia</taxon>
        <taxon>Autobranchia</taxon>
        <taxon>Pteriomorphia</taxon>
        <taxon>Mytilida</taxon>
        <taxon>Mytiloidea</taxon>
        <taxon>Mytilidae</taxon>
        <taxon>Mytilinae</taxon>
        <taxon>Mytilus</taxon>
    </lineage>
</organism>
<dbReference type="SMART" id="SM00248">
    <property type="entry name" value="ANK"/>
    <property type="match status" value="3"/>
</dbReference>
<sequence length="323" mass="36445">CQEKEMLLKAVAQGKNKLVKLLIDGGVDVNFPGYDGKTPLIVACSFVAENKDSDSLIVLINLLLKSGANTNAQDMKGRTPLMYAVRHFLSIDIIQLLLDNDADPTILDNNGRSMLHYMKGKCLPKYRCILKQYMASALSSRSHYEQRVNIRSVNLTSIYSQSTVDLENNIFRRVSDSTETCRQNKLTLLPKRKCKSCTSESLIVSNPIPEEIEGVKQTLRTCGEKLSTAEGDNQLIKDDVNRISDLNKKSHALYNNAYSTKTHRFTEIADKRRKTALDTVHCKHSIESVSHTKRQVWNSVSDIDEIMLQTEIIRFPVKLPPIC</sequence>
<proteinExistence type="predicted"/>
<evidence type="ECO:0000256" key="1">
    <source>
        <dbReference type="ARBA" id="ARBA00022737"/>
    </source>
</evidence>
<dbReference type="Pfam" id="PF12796">
    <property type="entry name" value="Ank_2"/>
    <property type="match status" value="1"/>
</dbReference>
<dbReference type="InterPro" id="IPR036770">
    <property type="entry name" value="Ankyrin_rpt-contain_sf"/>
</dbReference>
<accession>A0A8B6C6G9</accession>
<dbReference type="OrthoDB" id="5406014at2759"/>
<dbReference type="PROSITE" id="PS50297">
    <property type="entry name" value="ANK_REP_REGION"/>
    <property type="match status" value="1"/>
</dbReference>
<evidence type="ECO:0000313" key="4">
    <source>
        <dbReference type="EMBL" id="VDI00976.1"/>
    </source>
</evidence>
<keyword evidence="5" id="KW-1185">Reference proteome</keyword>
<comment type="caution">
    <text evidence="4">The sequence shown here is derived from an EMBL/GenBank/DDBJ whole genome shotgun (WGS) entry which is preliminary data.</text>
</comment>
<dbReference type="Gene3D" id="1.25.40.20">
    <property type="entry name" value="Ankyrin repeat-containing domain"/>
    <property type="match status" value="1"/>
</dbReference>
<gene>
    <name evidence="4" type="ORF">MGAL_10B071625</name>
</gene>
<feature type="repeat" description="ANK" evidence="3">
    <location>
        <begin position="76"/>
        <end position="109"/>
    </location>
</feature>
<keyword evidence="2 3" id="KW-0040">ANK repeat</keyword>
<reference evidence="4" key="1">
    <citation type="submission" date="2018-11" db="EMBL/GenBank/DDBJ databases">
        <authorList>
            <person name="Alioto T."/>
            <person name="Alioto T."/>
        </authorList>
    </citation>
    <scope>NUCLEOTIDE SEQUENCE</scope>
</reference>
<dbReference type="EMBL" id="UYJE01001294">
    <property type="protein sequence ID" value="VDI00976.1"/>
    <property type="molecule type" value="Genomic_DNA"/>
</dbReference>
<evidence type="ECO:0000256" key="2">
    <source>
        <dbReference type="ARBA" id="ARBA00023043"/>
    </source>
</evidence>
<evidence type="ECO:0000313" key="5">
    <source>
        <dbReference type="Proteomes" id="UP000596742"/>
    </source>
</evidence>
<dbReference type="InterPro" id="IPR050889">
    <property type="entry name" value="Dendritic_Spine_Reg/Scaffold"/>
</dbReference>